<dbReference type="GO" id="GO:0005096">
    <property type="term" value="F:GTPase activator activity"/>
    <property type="evidence" value="ECO:0007669"/>
    <property type="project" value="InterPro"/>
</dbReference>
<feature type="domain" description="Rho-GAP" evidence="2">
    <location>
        <begin position="125"/>
        <end position="325"/>
    </location>
</feature>
<feature type="compositionally biased region" description="Basic and acidic residues" evidence="1">
    <location>
        <begin position="79"/>
        <end position="92"/>
    </location>
</feature>
<dbReference type="PROSITE" id="PS50238">
    <property type="entry name" value="RHOGAP"/>
    <property type="match status" value="1"/>
</dbReference>
<dbReference type="InterPro" id="IPR039767">
    <property type="entry name" value="RALBP1"/>
</dbReference>
<dbReference type="GO" id="GO:0031267">
    <property type="term" value="F:small GTPase binding"/>
    <property type="evidence" value="ECO:0007669"/>
    <property type="project" value="InterPro"/>
</dbReference>
<dbReference type="InterPro" id="IPR008936">
    <property type="entry name" value="Rho_GTPase_activation_prot"/>
</dbReference>
<dbReference type="InterPro" id="IPR000198">
    <property type="entry name" value="RhoGAP_dom"/>
</dbReference>
<comment type="caution">
    <text evidence="3">The sequence shown here is derived from an EMBL/GenBank/DDBJ whole genome shotgun (WGS) entry which is preliminary data.</text>
</comment>
<evidence type="ECO:0000313" key="3">
    <source>
        <dbReference type="EMBL" id="CAI8053220.1"/>
    </source>
</evidence>
<feature type="region of interest" description="Disordered" evidence="1">
    <location>
        <begin position="1"/>
        <end position="54"/>
    </location>
</feature>
<dbReference type="SUPFAM" id="SSF48350">
    <property type="entry name" value="GTPase activation domain, GAP"/>
    <property type="match status" value="1"/>
</dbReference>
<dbReference type="Pfam" id="PF00620">
    <property type="entry name" value="RhoGAP"/>
    <property type="match status" value="1"/>
</dbReference>
<dbReference type="Gene3D" id="1.10.555.10">
    <property type="entry name" value="Rho GTPase activation protein"/>
    <property type="match status" value="1"/>
</dbReference>
<dbReference type="EMBL" id="CASHTH010004078">
    <property type="protein sequence ID" value="CAI8053220.1"/>
    <property type="molecule type" value="Genomic_DNA"/>
</dbReference>
<gene>
    <name evidence="3" type="ORF">GBAR_LOCUS29104</name>
</gene>
<evidence type="ECO:0000256" key="1">
    <source>
        <dbReference type="SAM" id="MobiDB-lite"/>
    </source>
</evidence>
<dbReference type="Proteomes" id="UP001174909">
    <property type="component" value="Unassembled WGS sequence"/>
</dbReference>
<keyword evidence="4" id="KW-1185">Reference proteome</keyword>
<dbReference type="PANTHER" id="PTHR12783:SF5">
    <property type="entry name" value="RALA-BINDING PROTEIN 1"/>
    <property type="match status" value="1"/>
</dbReference>
<dbReference type="SMART" id="SM00324">
    <property type="entry name" value="RhoGAP"/>
    <property type="match status" value="1"/>
</dbReference>
<feature type="compositionally biased region" description="Acidic residues" evidence="1">
    <location>
        <begin position="1"/>
        <end position="10"/>
    </location>
</feature>
<organism evidence="3 4">
    <name type="scientific">Geodia barretti</name>
    <name type="common">Barrett's horny sponge</name>
    <dbReference type="NCBI Taxonomy" id="519541"/>
    <lineage>
        <taxon>Eukaryota</taxon>
        <taxon>Metazoa</taxon>
        <taxon>Porifera</taxon>
        <taxon>Demospongiae</taxon>
        <taxon>Heteroscleromorpha</taxon>
        <taxon>Tetractinellida</taxon>
        <taxon>Astrophorina</taxon>
        <taxon>Geodiidae</taxon>
        <taxon>Geodia</taxon>
    </lineage>
</organism>
<feature type="region of interest" description="Disordered" evidence="1">
    <location>
        <begin position="67"/>
        <end position="95"/>
    </location>
</feature>
<dbReference type="GO" id="GO:0007264">
    <property type="term" value="P:small GTPase-mediated signal transduction"/>
    <property type="evidence" value="ECO:0007669"/>
    <property type="project" value="InterPro"/>
</dbReference>
<proteinExistence type="predicted"/>
<dbReference type="PANTHER" id="PTHR12783">
    <property type="entry name" value="RALA BINDING PROTEIN 1 RALBP1"/>
    <property type="match status" value="1"/>
</dbReference>
<evidence type="ECO:0000313" key="4">
    <source>
        <dbReference type="Proteomes" id="UP001174909"/>
    </source>
</evidence>
<dbReference type="AlphaFoldDB" id="A0AA35TRT0"/>
<sequence>MSDYYDDSFESESGSENGEQREEGEQAEAVGSSGVSSQQSAATTTTTRELHVAPNLLASPRLSLALRGNGSSSDLDEQETYRWRDSKSERSPRPRMKFRVKKPNIGSFTQKIKNKLKKDLAVFGVTVEVAIQRSTLGTDQLELPTVFRQCIDFLEEHGVNHQGVYRLPGVKSKVEELKSHFDKGEVLDLSEQDPNTVASLLKLYLRELPEPLIPRSSLSGRIDSISDLLEEEQSEILREVVDTIQTPNRLLLSWLLEHMTHIVGKSGVNKMTLPNMVIVFSPTLQLPAHFLHTLYNHRHNLFGDVPLTRFEKPAWSGRATVNRLK</sequence>
<name>A0AA35TRT0_GEOBA</name>
<feature type="compositionally biased region" description="Low complexity" evidence="1">
    <location>
        <begin position="27"/>
        <end position="47"/>
    </location>
</feature>
<accession>A0AA35TRT0</accession>
<evidence type="ECO:0000259" key="2">
    <source>
        <dbReference type="PROSITE" id="PS50238"/>
    </source>
</evidence>
<reference evidence="3" key="1">
    <citation type="submission" date="2023-03" db="EMBL/GenBank/DDBJ databases">
        <authorList>
            <person name="Steffen K."/>
            <person name="Cardenas P."/>
        </authorList>
    </citation>
    <scope>NUCLEOTIDE SEQUENCE</scope>
</reference>
<protein>
    <submittedName>
        <fullName evidence="3">RalA-binding protein 1</fullName>
    </submittedName>
</protein>